<evidence type="ECO:0000259" key="2">
    <source>
        <dbReference type="Pfam" id="PF02179"/>
    </source>
</evidence>
<dbReference type="InterPro" id="IPR003103">
    <property type="entry name" value="BAG_domain"/>
</dbReference>
<dbReference type="SUPFAM" id="SSF63491">
    <property type="entry name" value="BAG domain"/>
    <property type="match status" value="1"/>
</dbReference>
<dbReference type="Pfam" id="PF02179">
    <property type="entry name" value="BAG"/>
    <property type="match status" value="1"/>
</dbReference>
<dbReference type="Gene3D" id="1.20.58.120">
    <property type="entry name" value="BAG domain"/>
    <property type="match status" value="1"/>
</dbReference>
<feature type="compositionally biased region" description="Polar residues" evidence="1">
    <location>
        <begin position="597"/>
        <end position="627"/>
    </location>
</feature>
<feature type="region of interest" description="Disordered" evidence="1">
    <location>
        <begin position="314"/>
        <end position="355"/>
    </location>
</feature>
<feature type="compositionally biased region" description="Basic and acidic residues" evidence="1">
    <location>
        <begin position="332"/>
        <end position="348"/>
    </location>
</feature>
<name>A0A9P6L0I5_9AGAM</name>
<sequence>MSSAIPETSTLRPTLYSAPQSYEYLPSQGYYTFHEAPRLVVEFSPSHHESFPFHQEFSPFHQESSPFHQESSPFHQGFSPFYQGSSPFYQDFFPSISAEELEEREYQRALEVVANYRRRQAEKEAAAARRQELAEAARQRHTAALATGHEQRRQAELDAARRAELTRSQQARARLVAAELQRHLATFSMEREQRQQSELLAARRAEITRSQQARARMVAAERQQALSAIVQQLKGPQPATHQSHAVERKSLADALKQGLAAGSNSGITGSIGNNFSAFEPRPVEPEKSKVLGEDHLSKCIEGVFSSIFPALASHAQSEPAPSTEKAQSNVPDKGKGKARAEDIEEPKQPETSSETVEGAFADMLRHVMALSKSTPAPRSADGAGPSGSPLYYPAKPSVAQTEQAQVDRAIALSAVEHIQNTLTKLQTEFVLPTEFDHYAPSTDERDETASVSSSDLTKLIPYTHTNKPVYKYENELQGLLEELDRIDSHGDSEVRARRKAVVGAVEKALEGVGHVVGEAVEKRLSLVSTSAPAAPEESLKGFDVDNDVTVPTHEQVVVDNATIPAPLTQVLAEETVISSAGVHSLVDEAIPETEIPTVTGTTADLPVGQTSPESDVEASTATITPGSVNPRAEPEAEPTGSQARSDTAAIADTVLAPEEVSPPSPVLEPKRIDSDTEDGVLSLDSDAERSDWSEVER</sequence>
<evidence type="ECO:0000313" key="4">
    <source>
        <dbReference type="Proteomes" id="UP000736335"/>
    </source>
</evidence>
<feature type="compositionally biased region" description="Basic and acidic residues" evidence="1">
    <location>
        <begin position="686"/>
        <end position="697"/>
    </location>
</feature>
<feature type="compositionally biased region" description="Polar residues" evidence="1">
    <location>
        <begin position="314"/>
        <end position="330"/>
    </location>
</feature>
<gene>
    <name evidence="3" type="ORF">BJ322DRAFT_1025354</name>
</gene>
<feature type="domain" description="BAG" evidence="2">
    <location>
        <begin position="470"/>
        <end position="510"/>
    </location>
</feature>
<keyword evidence="4" id="KW-1185">Reference proteome</keyword>
<dbReference type="GO" id="GO:0051087">
    <property type="term" value="F:protein-folding chaperone binding"/>
    <property type="evidence" value="ECO:0007669"/>
    <property type="project" value="InterPro"/>
</dbReference>
<dbReference type="OrthoDB" id="333905at2759"/>
<dbReference type="Proteomes" id="UP000736335">
    <property type="component" value="Unassembled WGS sequence"/>
</dbReference>
<comment type="caution">
    <text evidence="3">The sequence shown here is derived from an EMBL/GenBank/DDBJ whole genome shotgun (WGS) entry which is preliminary data.</text>
</comment>
<reference evidence="3" key="1">
    <citation type="journal article" date="2020" name="Nat. Commun.">
        <title>Large-scale genome sequencing of mycorrhizal fungi provides insights into the early evolution of symbiotic traits.</title>
        <authorList>
            <person name="Miyauchi S."/>
            <person name="Kiss E."/>
            <person name="Kuo A."/>
            <person name="Drula E."/>
            <person name="Kohler A."/>
            <person name="Sanchez-Garcia M."/>
            <person name="Morin E."/>
            <person name="Andreopoulos B."/>
            <person name="Barry K.W."/>
            <person name="Bonito G."/>
            <person name="Buee M."/>
            <person name="Carver A."/>
            <person name="Chen C."/>
            <person name="Cichocki N."/>
            <person name="Clum A."/>
            <person name="Culley D."/>
            <person name="Crous P.W."/>
            <person name="Fauchery L."/>
            <person name="Girlanda M."/>
            <person name="Hayes R.D."/>
            <person name="Keri Z."/>
            <person name="LaButti K."/>
            <person name="Lipzen A."/>
            <person name="Lombard V."/>
            <person name="Magnuson J."/>
            <person name="Maillard F."/>
            <person name="Murat C."/>
            <person name="Nolan M."/>
            <person name="Ohm R.A."/>
            <person name="Pangilinan J."/>
            <person name="Pereira M.F."/>
            <person name="Perotto S."/>
            <person name="Peter M."/>
            <person name="Pfister S."/>
            <person name="Riley R."/>
            <person name="Sitrit Y."/>
            <person name="Stielow J.B."/>
            <person name="Szollosi G."/>
            <person name="Zifcakova L."/>
            <person name="Stursova M."/>
            <person name="Spatafora J.W."/>
            <person name="Tedersoo L."/>
            <person name="Vaario L.M."/>
            <person name="Yamada A."/>
            <person name="Yan M."/>
            <person name="Wang P."/>
            <person name="Xu J."/>
            <person name="Bruns T."/>
            <person name="Baldrian P."/>
            <person name="Vilgalys R."/>
            <person name="Dunand C."/>
            <person name="Henrissat B."/>
            <person name="Grigoriev I.V."/>
            <person name="Hibbett D."/>
            <person name="Nagy L.G."/>
            <person name="Martin F.M."/>
        </authorList>
    </citation>
    <scope>NUCLEOTIDE SEQUENCE</scope>
    <source>
        <strain evidence="3">UH-Tt-Lm1</strain>
    </source>
</reference>
<dbReference type="EMBL" id="WIUZ02000025">
    <property type="protein sequence ID" value="KAF9777985.1"/>
    <property type="molecule type" value="Genomic_DNA"/>
</dbReference>
<accession>A0A9P6L0I5</accession>
<evidence type="ECO:0000256" key="1">
    <source>
        <dbReference type="SAM" id="MobiDB-lite"/>
    </source>
</evidence>
<evidence type="ECO:0000313" key="3">
    <source>
        <dbReference type="EMBL" id="KAF9777985.1"/>
    </source>
</evidence>
<dbReference type="AlphaFoldDB" id="A0A9P6L0I5"/>
<organism evidence="3 4">
    <name type="scientific">Thelephora terrestris</name>
    <dbReference type="NCBI Taxonomy" id="56493"/>
    <lineage>
        <taxon>Eukaryota</taxon>
        <taxon>Fungi</taxon>
        <taxon>Dikarya</taxon>
        <taxon>Basidiomycota</taxon>
        <taxon>Agaricomycotina</taxon>
        <taxon>Agaricomycetes</taxon>
        <taxon>Thelephorales</taxon>
        <taxon>Thelephoraceae</taxon>
        <taxon>Thelephora</taxon>
    </lineage>
</organism>
<feature type="region of interest" description="Disordered" evidence="1">
    <location>
        <begin position="597"/>
        <end position="697"/>
    </location>
</feature>
<reference evidence="3" key="2">
    <citation type="submission" date="2020-11" db="EMBL/GenBank/DDBJ databases">
        <authorList>
            <consortium name="DOE Joint Genome Institute"/>
            <person name="Kuo A."/>
            <person name="Miyauchi S."/>
            <person name="Kiss E."/>
            <person name="Drula E."/>
            <person name="Kohler A."/>
            <person name="Sanchez-Garcia M."/>
            <person name="Andreopoulos B."/>
            <person name="Barry K.W."/>
            <person name="Bonito G."/>
            <person name="Buee M."/>
            <person name="Carver A."/>
            <person name="Chen C."/>
            <person name="Cichocki N."/>
            <person name="Clum A."/>
            <person name="Culley D."/>
            <person name="Crous P.W."/>
            <person name="Fauchery L."/>
            <person name="Girlanda M."/>
            <person name="Hayes R."/>
            <person name="Keri Z."/>
            <person name="Labutti K."/>
            <person name="Lipzen A."/>
            <person name="Lombard V."/>
            <person name="Magnuson J."/>
            <person name="Maillard F."/>
            <person name="Morin E."/>
            <person name="Murat C."/>
            <person name="Nolan M."/>
            <person name="Ohm R."/>
            <person name="Pangilinan J."/>
            <person name="Pereira M."/>
            <person name="Perotto S."/>
            <person name="Peter M."/>
            <person name="Riley R."/>
            <person name="Sitrit Y."/>
            <person name="Stielow B."/>
            <person name="Szollosi G."/>
            <person name="Zifcakova L."/>
            <person name="Stursova M."/>
            <person name="Spatafora J.W."/>
            <person name="Tedersoo L."/>
            <person name="Vaario L.-M."/>
            <person name="Yamada A."/>
            <person name="Yan M."/>
            <person name="Wang P."/>
            <person name="Xu J."/>
            <person name="Bruns T."/>
            <person name="Baldrian P."/>
            <person name="Vilgalys R."/>
            <person name="Henrissat B."/>
            <person name="Grigoriev I.V."/>
            <person name="Hibbett D."/>
            <person name="Nagy L.G."/>
            <person name="Martin F.M."/>
        </authorList>
    </citation>
    <scope>NUCLEOTIDE SEQUENCE</scope>
    <source>
        <strain evidence="3">UH-Tt-Lm1</strain>
    </source>
</reference>
<dbReference type="InterPro" id="IPR036533">
    <property type="entry name" value="BAG_dom_sf"/>
</dbReference>
<proteinExistence type="predicted"/>
<protein>
    <recommendedName>
        <fullName evidence="2">BAG domain-containing protein</fullName>
    </recommendedName>
</protein>